<protein>
    <submittedName>
        <fullName evidence="2">Uncharacterized protein</fullName>
    </submittedName>
</protein>
<sequence>MDGSSSPGEDSLEKASKAEESLLEGPGKGASEAKEDDGNVRVSKTAVRSTIGTIFILVVLLIGTNMENFSVLREGERVEAEGVLKALGEENSLIFTGTKVEAEGVLKALGEENSLIFTGTKVEAEEVLTEETSDEGDVAQADPCAPAFAALRETSKVVGNVPASALPFPHLVLDDVFPEDYYQLMLENVIDTELATSELFTRRSAVKPRYTLILRENVTEYSKHELEAIKKKVKFWKCHYLAFGSPEFTAALLKPFRSIVERRYNGTVKYNAKKFHQYLTLVQDRSEYFITPHTDVYTKFVTNLFYICDERDAESLRTSGTLILEPVARNPSRRRRKKKRKKRKTRSLLETKVSDLPTKTPPEGKVTTLENFDPTKEFLENQGVVYKFTQMEFRPNRLVAFAPCQQSWHAVPLQMYTGKVVRNTVQGFVSFDGETPDKESCTPF</sequence>
<feature type="compositionally biased region" description="Basic and acidic residues" evidence="1">
    <location>
        <begin position="11"/>
        <end position="20"/>
    </location>
</feature>
<accession>A0A5B8MF84</accession>
<dbReference type="Gene3D" id="2.60.120.620">
    <property type="entry name" value="q2cbj1_9rhob like domain"/>
    <property type="match status" value="1"/>
</dbReference>
<dbReference type="OrthoDB" id="10669657at2759"/>
<evidence type="ECO:0000313" key="3">
    <source>
        <dbReference type="Proteomes" id="UP000316726"/>
    </source>
</evidence>
<feature type="region of interest" description="Disordered" evidence="1">
    <location>
        <begin position="1"/>
        <end position="42"/>
    </location>
</feature>
<keyword evidence="3" id="KW-1185">Reference proteome</keyword>
<feature type="compositionally biased region" description="Basic residues" evidence="1">
    <location>
        <begin position="331"/>
        <end position="346"/>
    </location>
</feature>
<name>A0A5B8MF84_9CHLO</name>
<evidence type="ECO:0000256" key="1">
    <source>
        <dbReference type="SAM" id="MobiDB-lite"/>
    </source>
</evidence>
<dbReference type="EMBL" id="CP031035">
    <property type="protein sequence ID" value="QDZ19123.1"/>
    <property type="molecule type" value="Genomic_DNA"/>
</dbReference>
<evidence type="ECO:0000313" key="2">
    <source>
        <dbReference type="EMBL" id="QDZ19123.1"/>
    </source>
</evidence>
<dbReference type="AlphaFoldDB" id="A0A5B8MF84"/>
<proteinExistence type="predicted"/>
<dbReference type="Proteomes" id="UP000316726">
    <property type="component" value="Chromosome 2"/>
</dbReference>
<organism evidence="2 3">
    <name type="scientific">Chloropicon primus</name>
    <dbReference type="NCBI Taxonomy" id="1764295"/>
    <lineage>
        <taxon>Eukaryota</taxon>
        <taxon>Viridiplantae</taxon>
        <taxon>Chlorophyta</taxon>
        <taxon>Chloropicophyceae</taxon>
        <taxon>Chloropicales</taxon>
        <taxon>Chloropicaceae</taxon>
        <taxon>Chloropicon</taxon>
    </lineage>
</organism>
<feature type="region of interest" description="Disordered" evidence="1">
    <location>
        <begin position="330"/>
        <end position="363"/>
    </location>
</feature>
<gene>
    <name evidence="2" type="ORF">A3770_02p16410</name>
</gene>
<reference evidence="2 3" key="1">
    <citation type="submission" date="2018-07" db="EMBL/GenBank/DDBJ databases">
        <title>The complete nuclear genome of the prasinophyte Chloropicon primus (CCMP1205).</title>
        <authorList>
            <person name="Pombert J.-F."/>
            <person name="Otis C."/>
            <person name="Turmel M."/>
            <person name="Lemieux C."/>
        </authorList>
    </citation>
    <scope>NUCLEOTIDE SEQUENCE [LARGE SCALE GENOMIC DNA]</scope>
    <source>
        <strain evidence="2 3">CCMP1205</strain>
    </source>
</reference>